<comment type="similarity">
    <text evidence="8">Belongs to the glycosyltransferase 2 family. CrtQ subfamily.</text>
</comment>
<evidence type="ECO:0000256" key="8">
    <source>
        <dbReference type="ARBA" id="ARBA00038120"/>
    </source>
</evidence>
<dbReference type="GO" id="GO:0005886">
    <property type="term" value="C:plasma membrane"/>
    <property type="evidence" value="ECO:0007669"/>
    <property type="project" value="UniProtKB-SubCell"/>
</dbReference>
<evidence type="ECO:0000256" key="3">
    <source>
        <dbReference type="ARBA" id="ARBA00022676"/>
    </source>
</evidence>
<keyword evidence="12" id="KW-1185">Reference proteome</keyword>
<comment type="pathway">
    <text evidence="7">Carotenoid biosynthesis; staphyloxanthin biosynthesis; staphyloxanthin from farnesyl diphosphate: step 4/5.</text>
</comment>
<comment type="subcellular location">
    <subcellularLocation>
        <location evidence="1">Cell membrane</location>
    </subcellularLocation>
</comment>
<protein>
    <recommendedName>
        <fullName evidence="9">4,4'-diaponeurosporenoate glycosyltransferase</fullName>
    </recommendedName>
</protein>
<evidence type="ECO:0000256" key="2">
    <source>
        <dbReference type="ARBA" id="ARBA00022475"/>
    </source>
</evidence>
<keyword evidence="2" id="KW-1003">Cell membrane</keyword>
<keyword evidence="4 11" id="KW-0808">Transferase</keyword>
<comment type="function">
    <text evidence="6">Catalyzes the glycosylation of 4,4'-diaponeurosporenoate, i.e. the esterification of glucose at the C1'' position with the carboxyl group of 4,4'-diaponeurosporenic acid, to form glycosyl-4,4'-diaponeurosporenoate. This is a step in the biosynthesis of staphyloxanthin, an orange pigment present in most staphylococci strains.</text>
</comment>
<name>A0A2V3DN35_9MICC</name>
<gene>
    <name evidence="11" type="ORF">CVS29_15540</name>
</gene>
<dbReference type="GO" id="GO:0016757">
    <property type="term" value="F:glycosyltransferase activity"/>
    <property type="evidence" value="ECO:0007669"/>
    <property type="project" value="UniProtKB-KW"/>
</dbReference>
<keyword evidence="3" id="KW-0328">Glycosyltransferase</keyword>
<keyword evidence="5" id="KW-0472">Membrane</keyword>
<evidence type="ECO:0000256" key="6">
    <source>
        <dbReference type="ARBA" id="ARBA00037281"/>
    </source>
</evidence>
<evidence type="ECO:0000256" key="5">
    <source>
        <dbReference type="ARBA" id="ARBA00023136"/>
    </source>
</evidence>
<evidence type="ECO:0000256" key="9">
    <source>
        <dbReference type="ARBA" id="ARBA00040345"/>
    </source>
</evidence>
<dbReference type="PANTHER" id="PTHR43646:SF2">
    <property type="entry name" value="GLYCOSYLTRANSFERASE 2-LIKE DOMAIN-CONTAINING PROTEIN"/>
    <property type="match status" value="1"/>
</dbReference>
<dbReference type="RefSeq" id="WP_110107241.1">
    <property type="nucleotide sequence ID" value="NZ_JACBZZ010000001.1"/>
</dbReference>
<accession>A0A2V3DN35</accession>
<reference evidence="11 12" key="1">
    <citation type="submission" date="2018-05" db="EMBL/GenBank/DDBJ databases">
        <title>Genetic diversity of glacier-inhabiting Cryobacterium bacteria in China and description of Cryobacterium mengkeensis sp. nov. and Arthrobacter glacialis sp. nov.</title>
        <authorList>
            <person name="Liu Q."/>
            <person name="Xin Y.-H."/>
        </authorList>
    </citation>
    <scope>NUCLEOTIDE SEQUENCE [LARGE SCALE GENOMIC DNA]</scope>
    <source>
        <strain evidence="11 12">GP3</strain>
    </source>
</reference>
<sequence>MNIESQPEAKAQDVVFGPPRQEPRPRVSVVIPVKDDSLLLARCLAALHSQSIKANEIIVVDNGSIDDSALTARLAGATLISCSEPGIPAASSRGYDFASGDLILRLDADCVPPTSWIEDVVTAFADSPQTSALTGTARFIDGPAFLRTPLAVLYLTVYWLAAMPALGHRPLFGSNLAMRREAWESVSSSAHRRDCELHDDFDLSFHLGEHHRVRYLRSAAMGMSMRPFKSAREFLRRTHRGFRTVLIHWPHDFPPRRWRRLASARSRRAGSNAGAFQ</sequence>
<dbReference type="InterPro" id="IPR001173">
    <property type="entry name" value="Glyco_trans_2-like"/>
</dbReference>
<evidence type="ECO:0000313" key="11">
    <source>
        <dbReference type="EMBL" id="PXA64350.1"/>
    </source>
</evidence>
<dbReference type="CDD" id="cd00761">
    <property type="entry name" value="Glyco_tranf_GTA_type"/>
    <property type="match status" value="1"/>
</dbReference>
<evidence type="ECO:0000259" key="10">
    <source>
        <dbReference type="Pfam" id="PF00535"/>
    </source>
</evidence>
<dbReference type="SUPFAM" id="SSF53448">
    <property type="entry name" value="Nucleotide-diphospho-sugar transferases"/>
    <property type="match status" value="1"/>
</dbReference>
<dbReference type="InterPro" id="IPR029044">
    <property type="entry name" value="Nucleotide-diphossugar_trans"/>
</dbReference>
<dbReference type="AlphaFoldDB" id="A0A2V3DN35"/>
<dbReference type="Pfam" id="PF00535">
    <property type="entry name" value="Glycos_transf_2"/>
    <property type="match status" value="1"/>
</dbReference>
<evidence type="ECO:0000256" key="4">
    <source>
        <dbReference type="ARBA" id="ARBA00022679"/>
    </source>
</evidence>
<feature type="domain" description="Glycosyltransferase 2-like" evidence="10">
    <location>
        <begin position="28"/>
        <end position="151"/>
    </location>
</feature>
<dbReference type="PANTHER" id="PTHR43646">
    <property type="entry name" value="GLYCOSYLTRANSFERASE"/>
    <property type="match status" value="1"/>
</dbReference>
<organism evidence="11 12">
    <name type="scientific">Arthrobacter psychrochitiniphilus</name>
    <dbReference type="NCBI Taxonomy" id="291045"/>
    <lineage>
        <taxon>Bacteria</taxon>
        <taxon>Bacillati</taxon>
        <taxon>Actinomycetota</taxon>
        <taxon>Actinomycetes</taxon>
        <taxon>Micrococcales</taxon>
        <taxon>Micrococcaceae</taxon>
        <taxon>Arthrobacter</taxon>
    </lineage>
</organism>
<dbReference type="Gene3D" id="3.90.550.10">
    <property type="entry name" value="Spore Coat Polysaccharide Biosynthesis Protein SpsA, Chain A"/>
    <property type="match status" value="1"/>
</dbReference>
<comment type="caution">
    <text evidence="11">The sequence shown here is derived from an EMBL/GenBank/DDBJ whole genome shotgun (WGS) entry which is preliminary data.</text>
</comment>
<dbReference type="Proteomes" id="UP000246303">
    <property type="component" value="Unassembled WGS sequence"/>
</dbReference>
<proteinExistence type="inferred from homology"/>
<evidence type="ECO:0000256" key="1">
    <source>
        <dbReference type="ARBA" id="ARBA00004236"/>
    </source>
</evidence>
<evidence type="ECO:0000313" key="12">
    <source>
        <dbReference type="Proteomes" id="UP000246303"/>
    </source>
</evidence>
<dbReference type="OrthoDB" id="9802632at2"/>
<evidence type="ECO:0000256" key="7">
    <source>
        <dbReference type="ARBA" id="ARBA00037904"/>
    </source>
</evidence>
<dbReference type="EMBL" id="QHLZ01000012">
    <property type="protein sequence ID" value="PXA64350.1"/>
    <property type="molecule type" value="Genomic_DNA"/>
</dbReference>